<dbReference type="GO" id="GO:0051536">
    <property type="term" value="F:iron-sulfur cluster binding"/>
    <property type="evidence" value="ECO:0007669"/>
    <property type="project" value="UniProtKB-KW"/>
</dbReference>
<evidence type="ECO:0000256" key="2">
    <source>
        <dbReference type="ARBA" id="ARBA00022691"/>
    </source>
</evidence>
<keyword evidence="10" id="KW-1185">Reference proteome</keyword>
<dbReference type="SFLD" id="SFLDG01082">
    <property type="entry name" value="B12-binding_domain_containing"/>
    <property type="match status" value="1"/>
</dbReference>
<dbReference type="InterPro" id="IPR007197">
    <property type="entry name" value="rSAM"/>
</dbReference>
<dbReference type="GO" id="GO:0031419">
    <property type="term" value="F:cobalamin binding"/>
    <property type="evidence" value="ECO:0007669"/>
    <property type="project" value="InterPro"/>
</dbReference>
<dbReference type="SMART" id="SM00729">
    <property type="entry name" value="Elp3"/>
    <property type="match status" value="1"/>
</dbReference>
<evidence type="ECO:0000256" key="4">
    <source>
        <dbReference type="ARBA" id="ARBA00023004"/>
    </source>
</evidence>
<dbReference type="InterPro" id="IPR006158">
    <property type="entry name" value="Cobalamin-bd"/>
</dbReference>
<dbReference type="SFLD" id="SFLDS00029">
    <property type="entry name" value="Radical_SAM"/>
    <property type="match status" value="1"/>
</dbReference>
<sequence length="530" mass="60555">MADIVLAALNAKYIHPAFGLRYLMANLGDLRPHTVLLEFDLNRRPVDIVEAILQHQPRIVGLGIYIWNATPATEVVRLLKCLRPQLKVVLGGPEVSYETETQPIAQTADHVICGEADLAFAQLARCLLQGQNPPRRILQAPLPALHQLNLPYDEYTDEDLAHRILYVEASRGCPFSCEFCLSSLDIPVRTFPLEPFLAALQRLLDRGARHFKFVDRTFNLNVNVARAILEFLLRRHRDGRFYHFEMIPDRLPGELREVIRQFPPGSLQFEVGIQTFNPEVAARISRRQNYARLEENLRWLREHTGVHIHADLIAGLPGESVESFAAGFDRLVALRPHEIQFGILKRLRGTPIVRHDAEWGMVYNPLPPYEILENRLIDFATMQRLRRFARYWDLVANSGNFVETTPRIWTPNRSPFYSFLDWSDWLYARAQRTDAIALPRLAQWLFQYLTTVRGQDPHEVAATLARDFARAGHRDLPPAIRALLPAKPDPCEPAVPSAPIPRRQARHLPRPTPATPTPSQLPHTQADTEN</sequence>
<dbReference type="Gene3D" id="3.80.30.20">
    <property type="entry name" value="tm_1862 like domain"/>
    <property type="match status" value="1"/>
</dbReference>
<dbReference type="EMBL" id="JAAKYA010000031">
    <property type="protein sequence ID" value="NGO38831.1"/>
    <property type="molecule type" value="Genomic_DNA"/>
</dbReference>
<feature type="domain" description="B12-binding" evidence="7">
    <location>
        <begin position="2"/>
        <end position="134"/>
    </location>
</feature>
<evidence type="ECO:0000256" key="3">
    <source>
        <dbReference type="ARBA" id="ARBA00022723"/>
    </source>
</evidence>
<evidence type="ECO:0000313" key="10">
    <source>
        <dbReference type="Proteomes" id="UP000477311"/>
    </source>
</evidence>
<dbReference type="GO" id="GO:0005829">
    <property type="term" value="C:cytosol"/>
    <property type="evidence" value="ECO:0007669"/>
    <property type="project" value="TreeGrafter"/>
</dbReference>
<dbReference type="CDD" id="cd01335">
    <property type="entry name" value="Radical_SAM"/>
    <property type="match status" value="1"/>
</dbReference>
<dbReference type="Pfam" id="PF04055">
    <property type="entry name" value="Radical_SAM"/>
    <property type="match status" value="1"/>
</dbReference>
<evidence type="ECO:0000256" key="1">
    <source>
        <dbReference type="ARBA" id="ARBA00001966"/>
    </source>
</evidence>
<gene>
    <name evidence="9" type="ORF">G4L39_05405</name>
</gene>
<dbReference type="Proteomes" id="UP000477311">
    <property type="component" value="Unassembled WGS sequence"/>
</dbReference>
<dbReference type="RefSeq" id="WP_165106517.1">
    <property type="nucleotide sequence ID" value="NZ_JAAKYA010000031.1"/>
</dbReference>
<accession>A0A6M1RTW6</accession>
<dbReference type="Gene3D" id="3.40.50.280">
    <property type="entry name" value="Cobalamin-binding domain"/>
    <property type="match status" value="1"/>
</dbReference>
<protein>
    <submittedName>
        <fullName evidence="9">DUF4080 domain-containing protein</fullName>
    </submittedName>
</protein>
<evidence type="ECO:0000256" key="6">
    <source>
        <dbReference type="SAM" id="MobiDB-lite"/>
    </source>
</evidence>
<dbReference type="Pfam" id="PF13311">
    <property type="entry name" value="DUF4080"/>
    <property type="match status" value="1"/>
</dbReference>
<proteinExistence type="predicted"/>
<dbReference type="InterPro" id="IPR006638">
    <property type="entry name" value="Elp3/MiaA/NifB-like_rSAM"/>
</dbReference>
<keyword evidence="3" id="KW-0479">Metal-binding</keyword>
<comment type="cofactor">
    <cofactor evidence="1">
        <name>[4Fe-4S] cluster</name>
        <dbReference type="ChEBI" id="CHEBI:49883"/>
    </cofactor>
</comment>
<dbReference type="InterPro" id="IPR025288">
    <property type="entry name" value="DUF4080"/>
</dbReference>
<dbReference type="SUPFAM" id="SSF102114">
    <property type="entry name" value="Radical SAM enzymes"/>
    <property type="match status" value="1"/>
</dbReference>
<dbReference type="PROSITE" id="PS51918">
    <property type="entry name" value="RADICAL_SAM"/>
    <property type="match status" value="1"/>
</dbReference>
<dbReference type="GO" id="GO:0003824">
    <property type="term" value="F:catalytic activity"/>
    <property type="evidence" value="ECO:0007669"/>
    <property type="project" value="InterPro"/>
</dbReference>
<dbReference type="InterPro" id="IPR058240">
    <property type="entry name" value="rSAM_sf"/>
</dbReference>
<dbReference type="SUPFAM" id="SSF52242">
    <property type="entry name" value="Cobalamin (vitamin B12)-binding domain"/>
    <property type="match status" value="1"/>
</dbReference>
<feature type="domain" description="Radical SAM core" evidence="8">
    <location>
        <begin position="159"/>
        <end position="389"/>
    </location>
</feature>
<keyword evidence="2" id="KW-0949">S-adenosyl-L-methionine</keyword>
<dbReference type="InterPro" id="IPR051198">
    <property type="entry name" value="BchE-like"/>
</dbReference>
<dbReference type="PANTHER" id="PTHR43409">
    <property type="entry name" value="ANAEROBIC MAGNESIUM-PROTOPORPHYRIN IX MONOMETHYL ESTER CYCLASE-RELATED"/>
    <property type="match status" value="1"/>
</dbReference>
<dbReference type="Pfam" id="PF02310">
    <property type="entry name" value="B12-binding"/>
    <property type="match status" value="1"/>
</dbReference>
<dbReference type="InterPro" id="IPR023404">
    <property type="entry name" value="rSAM_horseshoe"/>
</dbReference>
<name>A0A6M1RTW6_9BACT</name>
<dbReference type="GO" id="GO:0046872">
    <property type="term" value="F:metal ion binding"/>
    <property type="evidence" value="ECO:0007669"/>
    <property type="project" value="UniProtKB-KW"/>
</dbReference>
<feature type="compositionally biased region" description="Polar residues" evidence="6">
    <location>
        <begin position="517"/>
        <end position="530"/>
    </location>
</feature>
<organism evidence="9 10">
    <name type="scientific">Limisphaera ngatamarikiensis</name>
    <dbReference type="NCBI Taxonomy" id="1324935"/>
    <lineage>
        <taxon>Bacteria</taxon>
        <taxon>Pseudomonadati</taxon>
        <taxon>Verrucomicrobiota</taxon>
        <taxon>Verrucomicrobiia</taxon>
        <taxon>Limisphaerales</taxon>
        <taxon>Limisphaeraceae</taxon>
        <taxon>Limisphaera</taxon>
    </lineage>
</organism>
<dbReference type="InterPro" id="IPR036724">
    <property type="entry name" value="Cobalamin-bd_sf"/>
</dbReference>
<keyword evidence="4" id="KW-0408">Iron</keyword>
<dbReference type="PROSITE" id="PS51332">
    <property type="entry name" value="B12_BINDING"/>
    <property type="match status" value="1"/>
</dbReference>
<feature type="region of interest" description="Disordered" evidence="6">
    <location>
        <begin position="487"/>
        <end position="530"/>
    </location>
</feature>
<feature type="compositionally biased region" description="Pro residues" evidence="6">
    <location>
        <begin position="487"/>
        <end position="499"/>
    </location>
</feature>
<dbReference type="PANTHER" id="PTHR43409:SF16">
    <property type="entry name" value="SLR0320 PROTEIN"/>
    <property type="match status" value="1"/>
</dbReference>
<reference evidence="9 10" key="1">
    <citation type="submission" date="2020-02" db="EMBL/GenBank/DDBJ databases">
        <title>Draft genome sequence of Limisphaera ngatamarikiensis NGM72.4T, a thermophilic Verrucomicrobia grouped in subdivision 3.</title>
        <authorList>
            <person name="Carere C.R."/>
            <person name="Steen J."/>
            <person name="Hugenholtz P."/>
            <person name="Stott M.B."/>
        </authorList>
    </citation>
    <scope>NUCLEOTIDE SEQUENCE [LARGE SCALE GENOMIC DNA]</scope>
    <source>
        <strain evidence="9 10">NGM72.4</strain>
    </source>
</reference>
<evidence type="ECO:0000259" key="8">
    <source>
        <dbReference type="PROSITE" id="PS51918"/>
    </source>
</evidence>
<evidence type="ECO:0000259" key="7">
    <source>
        <dbReference type="PROSITE" id="PS51332"/>
    </source>
</evidence>
<evidence type="ECO:0000256" key="5">
    <source>
        <dbReference type="ARBA" id="ARBA00023014"/>
    </source>
</evidence>
<evidence type="ECO:0000313" key="9">
    <source>
        <dbReference type="EMBL" id="NGO38831.1"/>
    </source>
</evidence>
<dbReference type="AlphaFoldDB" id="A0A6M1RTW6"/>
<comment type="caution">
    <text evidence="9">The sequence shown here is derived from an EMBL/GenBank/DDBJ whole genome shotgun (WGS) entry which is preliminary data.</text>
</comment>
<keyword evidence="5" id="KW-0411">Iron-sulfur</keyword>